<dbReference type="Pfam" id="PF00732">
    <property type="entry name" value="GMC_oxred_N"/>
    <property type="match status" value="1"/>
</dbReference>
<name>A0A8K0KZG4_9PEZI</name>
<gene>
    <name evidence="4" type="ORF">KVT40_007179</name>
</gene>
<dbReference type="SUPFAM" id="SSF54373">
    <property type="entry name" value="FAD-linked reductases, C-terminal domain"/>
    <property type="match status" value="1"/>
</dbReference>
<dbReference type="PROSITE" id="PS00624">
    <property type="entry name" value="GMC_OXRED_2"/>
    <property type="match status" value="1"/>
</dbReference>
<feature type="binding site" evidence="2">
    <location>
        <position position="209"/>
    </location>
    <ligand>
        <name>FAD</name>
        <dbReference type="ChEBI" id="CHEBI:57692"/>
    </ligand>
</feature>
<dbReference type="EMBL" id="JAESVG020000008">
    <property type="protein sequence ID" value="KAG8625428.1"/>
    <property type="molecule type" value="Genomic_DNA"/>
</dbReference>
<proteinExistence type="inferred from homology"/>
<dbReference type="AlphaFoldDB" id="A0A8K0KZG4"/>
<keyword evidence="2" id="KW-0285">Flavoprotein</keyword>
<comment type="similarity">
    <text evidence="1">Belongs to the GMC oxidoreductase family.</text>
</comment>
<evidence type="ECO:0000256" key="1">
    <source>
        <dbReference type="ARBA" id="ARBA00010790"/>
    </source>
</evidence>
<comment type="caution">
    <text evidence="4">The sequence shown here is derived from an EMBL/GenBank/DDBJ whole genome shotgun (WGS) entry which is preliminary data.</text>
</comment>
<dbReference type="Gene3D" id="3.50.50.60">
    <property type="entry name" value="FAD/NAD(P)-binding domain"/>
    <property type="match status" value="1"/>
</dbReference>
<organism evidence="4 5">
    <name type="scientific">Elsinoe batatas</name>
    <dbReference type="NCBI Taxonomy" id="2601811"/>
    <lineage>
        <taxon>Eukaryota</taxon>
        <taxon>Fungi</taxon>
        <taxon>Dikarya</taxon>
        <taxon>Ascomycota</taxon>
        <taxon>Pezizomycotina</taxon>
        <taxon>Dothideomycetes</taxon>
        <taxon>Dothideomycetidae</taxon>
        <taxon>Myriangiales</taxon>
        <taxon>Elsinoaceae</taxon>
        <taxon>Elsinoe</taxon>
    </lineage>
</organism>
<evidence type="ECO:0000313" key="4">
    <source>
        <dbReference type="EMBL" id="KAG8625428.1"/>
    </source>
</evidence>
<dbReference type="SUPFAM" id="SSF51905">
    <property type="entry name" value="FAD/NAD(P)-binding domain"/>
    <property type="match status" value="1"/>
</dbReference>
<dbReference type="OrthoDB" id="10023235at2759"/>
<evidence type="ECO:0000259" key="3">
    <source>
        <dbReference type="PROSITE" id="PS00624"/>
    </source>
</evidence>
<dbReference type="PANTHER" id="PTHR11552">
    <property type="entry name" value="GLUCOSE-METHANOL-CHOLINE GMC OXIDOREDUCTASE"/>
    <property type="match status" value="1"/>
</dbReference>
<dbReference type="PANTHER" id="PTHR11552:SF210">
    <property type="entry name" value="GLUCOSE-METHANOL-CHOLINE OXIDOREDUCTASE N-TERMINAL DOMAIN-CONTAINING PROTEIN-RELATED"/>
    <property type="match status" value="1"/>
</dbReference>
<keyword evidence="5" id="KW-1185">Reference proteome</keyword>
<keyword evidence="2" id="KW-0274">FAD</keyword>
<dbReference type="GO" id="GO:0050660">
    <property type="term" value="F:flavin adenine dinucleotide binding"/>
    <property type="evidence" value="ECO:0007669"/>
    <property type="project" value="InterPro"/>
</dbReference>
<protein>
    <recommendedName>
        <fullName evidence="3">Glucose-methanol-choline oxidoreductase N-terminal domain-containing protein</fullName>
    </recommendedName>
</protein>
<evidence type="ECO:0000256" key="2">
    <source>
        <dbReference type="PIRSR" id="PIRSR000137-2"/>
    </source>
</evidence>
<accession>A0A8K0KZG4</accession>
<comment type="cofactor">
    <cofactor evidence="2">
        <name>FAD</name>
        <dbReference type="ChEBI" id="CHEBI:57692"/>
    </cofactor>
</comment>
<reference evidence="4" key="1">
    <citation type="submission" date="2021-07" db="EMBL/GenBank/DDBJ databases">
        <title>Elsinoe batatas strain:CRI-CJ2 Genome sequencing and assembly.</title>
        <authorList>
            <person name="Huang L."/>
        </authorList>
    </citation>
    <scope>NUCLEOTIDE SEQUENCE</scope>
    <source>
        <strain evidence="4">CRI-CJ2</strain>
    </source>
</reference>
<dbReference type="GO" id="GO:0016614">
    <property type="term" value="F:oxidoreductase activity, acting on CH-OH group of donors"/>
    <property type="evidence" value="ECO:0007669"/>
    <property type="project" value="InterPro"/>
</dbReference>
<dbReference type="InterPro" id="IPR012132">
    <property type="entry name" value="GMC_OxRdtase"/>
</dbReference>
<dbReference type="Pfam" id="PF05199">
    <property type="entry name" value="GMC_oxred_C"/>
    <property type="match status" value="1"/>
</dbReference>
<dbReference type="InterPro" id="IPR000172">
    <property type="entry name" value="GMC_OxRdtase_N"/>
</dbReference>
<dbReference type="Proteomes" id="UP000809789">
    <property type="component" value="Unassembled WGS sequence"/>
</dbReference>
<dbReference type="PIRSF" id="PIRSF000137">
    <property type="entry name" value="Alcohol_oxidase"/>
    <property type="match status" value="1"/>
</dbReference>
<dbReference type="InterPro" id="IPR036188">
    <property type="entry name" value="FAD/NAD-bd_sf"/>
</dbReference>
<evidence type="ECO:0000313" key="5">
    <source>
        <dbReference type="Proteomes" id="UP000809789"/>
    </source>
</evidence>
<sequence>MSFNYDYIIVGGGTAGCVLANRLSEDLECRVLVIEAGKHHKTDFKIDTPGMIGAAVDNPEYDWCFFSEPQEHMGDRQISQPRGKMLGRSSGINYLTATWSWNTLDPYFSRCQTLKPPSEHVRTDLSLQDVDGSLYGDSGPVHISYLTTAFMNLDLAMTGDPISGDAHGAYLCSNSIDPITRTRSYAAPAYLHAAVTSRPNPEIMTEALVERILFSDPTAASDIFATGVQVRRGQKVDRILAGKEVIICAGTYGSPHLLELSGIGNATILKRHGIVPIVDNPHVGENLQDHPACSLGFEVADGVHTAEDIKIPGVLDQVMRMYAEDRRGPLTGAANMTAFFPLVEFLNSTSDPETKTKLTNLLNNHIRATDTLPSLLAQHDILRSIVQNPLDTTCQYFCLLVQLDTHLGPTTTEQYSMKEDGHYMTITASFSHPFSRGSVLIKSADPSASPAIDPKYVSNPIDLELFARHVLFIETMAASPPLSDFVKKEGRRCPPITKLETLEDAKEHIRKHGSTTYHPVGTCAMMPREKGGVVDEELRVYGVKGLRVVDASIMPMIPRGNIQTTVYALAERAAEIIKGKA</sequence>
<feature type="domain" description="Glucose-methanol-choline oxidoreductase N-terminal" evidence="3">
    <location>
        <begin position="250"/>
        <end position="264"/>
    </location>
</feature>
<dbReference type="InterPro" id="IPR007867">
    <property type="entry name" value="GMC_OxRtase_C"/>
</dbReference>
<dbReference type="Gene3D" id="3.30.560.10">
    <property type="entry name" value="Glucose Oxidase, domain 3"/>
    <property type="match status" value="1"/>
</dbReference>